<evidence type="ECO:0000313" key="3">
    <source>
        <dbReference type="Proteomes" id="UP000030653"/>
    </source>
</evidence>
<keyword evidence="3" id="KW-1185">Reference proteome</keyword>
<reference evidence="2 3" key="1">
    <citation type="journal article" date="2012" name="Science">
        <title>The Paleozoic origin of enzymatic lignin decomposition reconstructed from 31 fungal genomes.</title>
        <authorList>
            <person name="Floudas D."/>
            <person name="Binder M."/>
            <person name="Riley R."/>
            <person name="Barry K."/>
            <person name="Blanchette R.A."/>
            <person name="Henrissat B."/>
            <person name="Martinez A.T."/>
            <person name="Otillar R."/>
            <person name="Spatafora J.W."/>
            <person name="Yadav J.S."/>
            <person name="Aerts A."/>
            <person name="Benoit I."/>
            <person name="Boyd A."/>
            <person name="Carlson A."/>
            <person name="Copeland A."/>
            <person name="Coutinho P.M."/>
            <person name="de Vries R.P."/>
            <person name="Ferreira P."/>
            <person name="Findley K."/>
            <person name="Foster B."/>
            <person name="Gaskell J."/>
            <person name="Glotzer D."/>
            <person name="Gorecki P."/>
            <person name="Heitman J."/>
            <person name="Hesse C."/>
            <person name="Hori C."/>
            <person name="Igarashi K."/>
            <person name="Jurgens J.A."/>
            <person name="Kallen N."/>
            <person name="Kersten P."/>
            <person name="Kohler A."/>
            <person name="Kuees U."/>
            <person name="Kumar T.K.A."/>
            <person name="Kuo A."/>
            <person name="LaButti K."/>
            <person name="Larrondo L.F."/>
            <person name="Lindquist E."/>
            <person name="Ling A."/>
            <person name="Lombard V."/>
            <person name="Lucas S."/>
            <person name="Lundell T."/>
            <person name="Martin R."/>
            <person name="McLaughlin D.J."/>
            <person name="Morgenstern I."/>
            <person name="Morin E."/>
            <person name="Murat C."/>
            <person name="Nagy L.G."/>
            <person name="Nolan M."/>
            <person name="Ohm R.A."/>
            <person name="Patyshakuliyeva A."/>
            <person name="Rokas A."/>
            <person name="Ruiz-Duenas F.J."/>
            <person name="Sabat G."/>
            <person name="Salamov A."/>
            <person name="Samejima M."/>
            <person name="Schmutz J."/>
            <person name="Slot J.C."/>
            <person name="St John F."/>
            <person name="Stenlid J."/>
            <person name="Sun H."/>
            <person name="Sun S."/>
            <person name="Syed K."/>
            <person name="Tsang A."/>
            <person name="Wiebenga A."/>
            <person name="Young D."/>
            <person name="Pisabarro A."/>
            <person name="Eastwood D.C."/>
            <person name="Martin F."/>
            <person name="Cullen D."/>
            <person name="Grigoriev I.V."/>
            <person name="Hibbett D.S."/>
        </authorList>
    </citation>
    <scope>NUCLEOTIDE SEQUENCE [LARGE SCALE GENOMIC DNA]</scope>
    <source>
        <strain evidence="2 3">DJM-731 SS1</strain>
    </source>
</reference>
<dbReference type="STRING" id="1858805.M5GFT3"/>
<feature type="compositionally biased region" description="Low complexity" evidence="1">
    <location>
        <begin position="277"/>
        <end position="287"/>
    </location>
</feature>
<proteinExistence type="predicted"/>
<evidence type="ECO:0008006" key="4">
    <source>
        <dbReference type="Google" id="ProtNLM"/>
    </source>
</evidence>
<dbReference type="RefSeq" id="XP_040631302.1">
    <property type="nucleotide sequence ID" value="XM_040769867.1"/>
</dbReference>
<gene>
    <name evidence="2" type="ORF">DACRYDRAFT_114740</name>
</gene>
<dbReference type="Proteomes" id="UP000030653">
    <property type="component" value="Unassembled WGS sequence"/>
</dbReference>
<evidence type="ECO:0000256" key="1">
    <source>
        <dbReference type="SAM" id="MobiDB-lite"/>
    </source>
</evidence>
<dbReference type="Gene3D" id="3.30.40.10">
    <property type="entry name" value="Zinc/RING finger domain, C3HC4 (zinc finger)"/>
    <property type="match status" value="1"/>
</dbReference>
<feature type="compositionally biased region" description="Basic and acidic residues" evidence="1">
    <location>
        <begin position="72"/>
        <end position="82"/>
    </location>
</feature>
<feature type="compositionally biased region" description="Basic and acidic residues" evidence="1">
    <location>
        <begin position="41"/>
        <end position="56"/>
    </location>
</feature>
<dbReference type="OMA" id="ANHVERQ"/>
<feature type="region of interest" description="Disordered" evidence="1">
    <location>
        <begin position="183"/>
        <end position="364"/>
    </location>
</feature>
<dbReference type="Pfam" id="PF20826">
    <property type="entry name" value="PHD_5"/>
    <property type="match status" value="1"/>
</dbReference>
<dbReference type="HOGENOM" id="CLU_380822_0_0_1"/>
<feature type="compositionally biased region" description="Acidic residues" evidence="1">
    <location>
        <begin position="83"/>
        <end position="94"/>
    </location>
</feature>
<dbReference type="InterPro" id="IPR011011">
    <property type="entry name" value="Znf_FYVE_PHD"/>
</dbReference>
<feature type="compositionally biased region" description="Low complexity" evidence="1">
    <location>
        <begin position="346"/>
        <end position="364"/>
    </location>
</feature>
<feature type="region of interest" description="Disordered" evidence="1">
    <location>
        <begin position="1"/>
        <end position="117"/>
    </location>
</feature>
<feature type="compositionally biased region" description="Basic residues" evidence="1">
    <location>
        <begin position="293"/>
        <end position="302"/>
    </location>
</feature>
<feature type="compositionally biased region" description="Low complexity" evidence="1">
    <location>
        <begin position="660"/>
        <end position="680"/>
    </location>
</feature>
<evidence type="ECO:0000313" key="2">
    <source>
        <dbReference type="EMBL" id="EJU04408.1"/>
    </source>
</evidence>
<dbReference type="EMBL" id="JH795858">
    <property type="protein sequence ID" value="EJU04408.1"/>
    <property type="molecule type" value="Genomic_DNA"/>
</dbReference>
<feature type="compositionally biased region" description="Pro residues" evidence="1">
    <location>
        <begin position="458"/>
        <end position="473"/>
    </location>
</feature>
<dbReference type="PANTHER" id="PTHR47793">
    <property type="entry name" value="HISTONE DEACETYLASE COMPLEX SUBUNIT CTI6"/>
    <property type="match status" value="1"/>
</dbReference>
<dbReference type="SUPFAM" id="SSF57903">
    <property type="entry name" value="FYVE/PHD zinc finger"/>
    <property type="match status" value="1"/>
</dbReference>
<feature type="compositionally biased region" description="Pro residues" evidence="1">
    <location>
        <begin position="647"/>
        <end position="659"/>
    </location>
</feature>
<sequence length="727" mass="76418">MPPRRSARRPPTSTAPYPPSLASSDTPDARPTSRSKTSHSRSPDRSHSYSHSHEPELSPTTRKKKRSPSAASKEEAELKLEAENDNENDNEEKDLPEVDPGAEVEEEEGEDEDLGETRCWCGNTDDDAFQIQCEICKMWQHGPCMGFTDQSEVEGENFHHWCELCRPELWGTDFRRLTRSAKHKRAPSSGVALVHATSPALAREPEPHSPLMAREPKRRATMNSSAAAFDAEERGLLGPLPPSVEEEGDRRGGKKRRRADDQDVASATMPTPPPAPQSRSRPSRSTANTTPSKRPRAAHHKAKDPPSPGAVFPVGSNIPDHLSHMSFMFTNPPGSRPASAQGGSRSANSAFNTANANTNSNTNSNTSNALGLGLGLMGTGRPGTVPINAFSLPALVQHFPGVRAHVDISPVVTPGESPDSPGVGGTPVAVTPGAGVAASTSAGAGVGIGVGVASSPSTQPPPAPAAPTAPPPSSTTTTTLPAPAPVPAHELATSLSLKCKIKWPSKRITSQEMKKRVGAMLMWGMRVGSELERREERGRELGLWGLGGLEGVGAGGGGGGGGVGIPILEDQSLPRKGIGRQPREGEIVDGNRIGPNVVDETLNRSMRTLLPDALDALDAQAQGRAQPVTLTGRSIVAVAVTTAAASPPLPPTRPAPAPAPAADQASATPSASAPPSASTSASDLSLLSQAVNLSSSSQAQDLLRQLNQRLVQVNELWNMRVELEGRR</sequence>
<name>M5GFT3_DACPD</name>
<organism evidence="2 3">
    <name type="scientific">Dacryopinax primogenitus (strain DJM 731)</name>
    <name type="common">Brown rot fungus</name>
    <dbReference type="NCBI Taxonomy" id="1858805"/>
    <lineage>
        <taxon>Eukaryota</taxon>
        <taxon>Fungi</taxon>
        <taxon>Dikarya</taxon>
        <taxon>Basidiomycota</taxon>
        <taxon>Agaricomycotina</taxon>
        <taxon>Dacrymycetes</taxon>
        <taxon>Dacrymycetales</taxon>
        <taxon>Dacrymycetaceae</taxon>
        <taxon>Dacryopinax</taxon>
    </lineage>
</organism>
<feature type="region of interest" description="Disordered" evidence="1">
    <location>
        <begin position="452"/>
        <end position="486"/>
    </location>
</feature>
<dbReference type="InterPro" id="IPR013083">
    <property type="entry name" value="Znf_RING/FYVE/PHD"/>
</dbReference>
<dbReference type="PANTHER" id="PTHR47793:SF1">
    <property type="entry name" value="HISTONE DEACETYLASE COMPLEX SUBUNIT CTI6"/>
    <property type="match status" value="1"/>
</dbReference>
<dbReference type="OrthoDB" id="79252at2759"/>
<feature type="compositionally biased region" description="Acidic residues" evidence="1">
    <location>
        <begin position="100"/>
        <end position="114"/>
    </location>
</feature>
<accession>M5GFT3</accession>
<dbReference type="InterPro" id="IPR053051">
    <property type="entry name" value="HDAC_complex_subunit"/>
</dbReference>
<feature type="region of interest" description="Disordered" evidence="1">
    <location>
        <begin position="645"/>
        <end position="680"/>
    </location>
</feature>
<protein>
    <recommendedName>
        <fullName evidence="4">PHD-type domain-containing protein</fullName>
    </recommendedName>
</protein>
<dbReference type="GeneID" id="63684929"/>
<dbReference type="AlphaFoldDB" id="M5GFT3"/>